<dbReference type="Proteomes" id="UP000295361">
    <property type="component" value="Unassembled WGS sequence"/>
</dbReference>
<dbReference type="InterPro" id="IPR012902">
    <property type="entry name" value="N_methyl_site"/>
</dbReference>
<keyword evidence="2" id="KW-0812">Transmembrane</keyword>
<accession>A0A4R6QUX6</accession>
<gene>
    <name evidence="3" type="ORF">DES47_1011052</name>
</gene>
<proteinExistence type="predicted"/>
<keyword evidence="2" id="KW-0472">Membrane</keyword>
<evidence type="ECO:0000256" key="1">
    <source>
        <dbReference type="SAM" id="MobiDB-lite"/>
    </source>
</evidence>
<dbReference type="PROSITE" id="PS00409">
    <property type="entry name" value="PROKAR_NTER_METHYL"/>
    <property type="match status" value="1"/>
</dbReference>
<dbReference type="InParanoid" id="A0A4R6QUX6"/>
<comment type="caution">
    <text evidence="3">The sequence shown here is derived from an EMBL/GenBank/DDBJ whole genome shotgun (WGS) entry which is preliminary data.</text>
</comment>
<evidence type="ECO:0000313" key="3">
    <source>
        <dbReference type="EMBL" id="TDP74982.1"/>
    </source>
</evidence>
<evidence type="ECO:0000256" key="2">
    <source>
        <dbReference type="SAM" id="Phobius"/>
    </source>
</evidence>
<feature type="compositionally biased region" description="Polar residues" evidence="1">
    <location>
        <begin position="153"/>
        <end position="167"/>
    </location>
</feature>
<sequence length="287" mass="29734">MHLMRPFDRQRGFTLVESVMVIVITGILGAIVSIFIVAPVQAYLATAARANLVDQADTALRRVSRDLAIALPNSARVTASGRSLELIPTTGAARYATEGAGKLDFGVDSTADTSFDLVGPPLTLGASQQLVFYNLGPDVPDANAYAANGSAAEQQNSNRRTASNGAGTASTITLNSVANLPAGSQAPPYRVYAVGAPVSYRCDLTPGVQTLTRYQGYGFQAAQPDPPLSGSSSVLAKGVTDCRFSYSGAAVAARAALVTLQLTLSTNTGSGAETVSLYHAIHVDNLP</sequence>
<dbReference type="AlphaFoldDB" id="A0A4R6QUX6"/>
<feature type="region of interest" description="Disordered" evidence="1">
    <location>
        <begin position="147"/>
        <end position="167"/>
    </location>
</feature>
<dbReference type="NCBIfam" id="TIGR02532">
    <property type="entry name" value="IV_pilin_GFxxxE"/>
    <property type="match status" value="1"/>
</dbReference>
<name>A0A4R6QUX6_9BURK</name>
<evidence type="ECO:0000313" key="4">
    <source>
        <dbReference type="Proteomes" id="UP000295361"/>
    </source>
</evidence>
<reference evidence="3 4" key="1">
    <citation type="submission" date="2019-03" db="EMBL/GenBank/DDBJ databases">
        <title>Genomic Encyclopedia of Type Strains, Phase IV (KMG-IV): sequencing the most valuable type-strain genomes for metagenomic binning, comparative biology and taxonomic classification.</title>
        <authorList>
            <person name="Goeker M."/>
        </authorList>
    </citation>
    <scope>NUCLEOTIDE SEQUENCE [LARGE SCALE GENOMIC DNA]</scope>
    <source>
        <strain evidence="3 4">DSM 16998</strain>
    </source>
</reference>
<dbReference type="EMBL" id="SNXS01000001">
    <property type="protein sequence ID" value="TDP74982.1"/>
    <property type="molecule type" value="Genomic_DNA"/>
</dbReference>
<dbReference type="OrthoDB" id="9788802at2"/>
<keyword evidence="4" id="KW-1185">Reference proteome</keyword>
<feature type="transmembrane region" description="Helical" evidence="2">
    <location>
        <begin position="12"/>
        <end position="38"/>
    </location>
</feature>
<organism evidence="3 4">
    <name type="scientific">Roseateles toxinivorans</name>
    <dbReference type="NCBI Taxonomy" id="270368"/>
    <lineage>
        <taxon>Bacteria</taxon>
        <taxon>Pseudomonadati</taxon>
        <taxon>Pseudomonadota</taxon>
        <taxon>Betaproteobacteria</taxon>
        <taxon>Burkholderiales</taxon>
        <taxon>Sphaerotilaceae</taxon>
        <taxon>Roseateles</taxon>
    </lineage>
</organism>
<protein>
    <submittedName>
        <fullName evidence="3">MSHA biogenesis protein MshO</fullName>
    </submittedName>
</protein>
<dbReference type="Pfam" id="PF07963">
    <property type="entry name" value="N_methyl"/>
    <property type="match status" value="1"/>
</dbReference>
<keyword evidence="2" id="KW-1133">Transmembrane helix</keyword>